<sequence>MNSDNKLLQNIQNISTTTTIVNSYLTHTTQSSNDNDMKYILSYAIPIACVAIGIVLLIVIGIQRRHRVLEKWSSLTRMRNTNPRFIERTGLRRDSEYESYNDGFVNVTIINEDGLLQKEPEFRLATIT</sequence>
<organism evidence="3 5">
    <name type="scientific">Adineta steineri</name>
    <dbReference type="NCBI Taxonomy" id="433720"/>
    <lineage>
        <taxon>Eukaryota</taxon>
        <taxon>Metazoa</taxon>
        <taxon>Spiralia</taxon>
        <taxon>Gnathifera</taxon>
        <taxon>Rotifera</taxon>
        <taxon>Eurotatoria</taxon>
        <taxon>Bdelloidea</taxon>
        <taxon>Adinetida</taxon>
        <taxon>Adinetidae</taxon>
        <taxon>Adineta</taxon>
    </lineage>
</organism>
<dbReference type="AlphaFoldDB" id="A0A813T701"/>
<evidence type="ECO:0000313" key="3">
    <source>
        <dbReference type="EMBL" id="CAF0810452.1"/>
    </source>
</evidence>
<accession>A0A813T701</accession>
<evidence type="ECO:0000313" key="2">
    <source>
        <dbReference type="EMBL" id="CAF0784800.1"/>
    </source>
</evidence>
<keyword evidence="1" id="KW-0812">Transmembrane</keyword>
<gene>
    <name evidence="3" type="ORF">BJG266_LOCUS5705</name>
    <name evidence="2" type="ORF">QVE165_LOCUS3362</name>
</gene>
<dbReference type="Proteomes" id="UP000663877">
    <property type="component" value="Unassembled WGS sequence"/>
</dbReference>
<feature type="transmembrane region" description="Helical" evidence="1">
    <location>
        <begin position="40"/>
        <end position="62"/>
    </location>
</feature>
<keyword evidence="1" id="KW-1133">Transmembrane helix</keyword>
<evidence type="ECO:0000256" key="1">
    <source>
        <dbReference type="SAM" id="Phobius"/>
    </source>
</evidence>
<name>A0A813T701_9BILA</name>
<comment type="caution">
    <text evidence="3">The sequence shown here is derived from an EMBL/GenBank/DDBJ whole genome shotgun (WGS) entry which is preliminary data.</text>
</comment>
<evidence type="ECO:0000313" key="5">
    <source>
        <dbReference type="Proteomes" id="UP000663877"/>
    </source>
</evidence>
<protein>
    <submittedName>
        <fullName evidence="3">Uncharacterized protein</fullName>
    </submittedName>
</protein>
<evidence type="ECO:0000313" key="4">
    <source>
        <dbReference type="Proteomes" id="UP000663832"/>
    </source>
</evidence>
<dbReference type="EMBL" id="CAJNOM010000012">
    <property type="protein sequence ID" value="CAF0784800.1"/>
    <property type="molecule type" value="Genomic_DNA"/>
</dbReference>
<dbReference type="EMBL" id="CAJNOI010000015">
    <property type="protein sequence ID" value="CAF0810452.1"/>
    <property type="molecule type" value="Genomic_DNA"/>
</dbReference>
<dbReference type="Proteomes" id="UP000663832">
    <property type="component" value="Unassembled WGS sequence"/>
</dbReference>
<keyword evidence="4" id="KW-1185">Reference proteome</keyword>
<proteinExistence type="predicted"/>
<dbReference type="OrthoDB" id="10030840at2759"/>
<reference evidence="3" key="1">
    <citation type="submission" date="2021-02" db="EMBL/GenBank/DDBJ databases">
        <authorList>
            <person name="Nowell W R."/>
        </authorList>
    </citation>
    <scope>NUCLEOTIDE SEQUENCE</scope>
</reference>
<keyword evidence="1" id="KW-0472">Membrane</keyword>